<dbReference type="AlphaFoldDB" id="A0A084WNU9"/>
<dbReference type="EMBL" id="ATLV01024733">
    <property type="status" value="NOT_ANNOTATED_CDS"/>
    <property type="molecule type" value="Genomic_DNA"/>
</dbReference>
<organism evidence="2">
    <name type="scientific">Anopheles sinensis</name>
    <name type="common">Mosquito</name>
    <dbReference type="NCBI Taxonomy" id="74873"/>
    <lineage>
        <taxon>Eukaryota</taxon>
        <taxon>Metazoa</taxon>
        <taxon>Ecdysozoa</taxon>
        <taxon>Arthropoda</taxon>
        <taxon>Hexapoda</taxon>
        <taxon>Insecta</taxon>
        <taxon>Pterygota</taxon>
        <taxon>Neoptera</taxon>
        <taxon>Endopterygota</taxon>
        <taxon>Diptera</taxon>
        <taxon>Nematocera</taxon>
        <taxon>Culicoidea</taxon>
        <taxon>Culicidae</taxon>
        <taxon>Anophelinae</taxon>
        <taxon>Anopheles</taxon>
    </lineage>
</organism>
<reference evidence="3" key="2">
    <citation type="submission" date="2020-05" db="UniProtKB">
        <authorList>
            <consortium name="EnsemblMetazoa"/>
        </authorList>
    </citation>
    <scope>IDENTIFICATION</scope>
</reference>
<feature type="compositionally biased region" description="Polar residues" evidence="1">
    <location>
        <begin position="85"/>
        <end position="100"/>
    </location>
</feature>
<reference evidence="2 4" key="1">
    <citation type="journal article" date="2014" name="BMC Genomics">
        <title>Genome sequence of Anopheles sinensis provides insight into genetics basis of mosquito competence for malaria parasites.</title>
        <authorList>
            <person name="Zhou D."/>
            <person name="Zhang D."/>
            <person name="Ding G."/>
            <person name="Shi L."/>
            <person name="Hou Q."/>
            <person name="Ye Y."/>
            <person name="Xu Y."/>
            <person name="Zhou H."/>
            <person name="Xiong C."/>
            <person name="Li S."/>
            <person name="Yu J."/>
            <person name="Hong S."/>
            <person name="Yu X."/>
            <person name="Zou P."/>
            <person name="Chen C."/>
            <person name="Chang X."/>
            <person name="Wang W."/>
            <person name="Lv Y."/>
            <person name="Sun Y."/>
            <person name="Ma L."/>
            <person name="Shen B."/>
            <person name="Zhu C."/>
        </authorList>
    </citation>
    <scope>NUCLEOTIDE SEQUENCE [LARGE SCALE GENOMIC DNA]</scope>
</reference>
<name>A0A084WNU9_ANOSI</name>
<dbReference type="Proteomes" id="UP000030765">
    <property type="component" value="Unassembled WGS sequence"/>
</dbReference>
<evidence type="ECO:0000313" key="4">
    <source>
        <dbReference type="Proteomes" id="UP000030765"/>
    </source>
</evidence>
<evidence type="ECO:0000313" key="2">
    <source>
        <dbReference type="EMBL" id="KFB51893.1"/>
    </source>
</evidence>
<feature type="region of interest" description="Disordered" evidence="1">
    <location>
        <begin position="84"/>
        <end position="108"/>
    </location>
</feature>
<dbReference type="EMBL" id="KE525359">
    <property type="protein sequence ID" value="KFB51893.1"/>
    <property type="molecule type" value="Genomic_DNA"/>
</dbReference>
<keyword evidence="4" id="KW-1185">Reference proteome</keyword>
<dbReference type="VEuPathDB" id="VectorBase:ASIC020053"/>
<sequence>MFYPEETCNRFMVSVMVFNQVCALHIFEKLKNLRRRSSDPNTPPGLLRAVYSGLGTVWLGNIISPEGGVWCIKAARKPNLFPKKSQISTSECTSKTSRSPISRVPPSL</sequence>
<evidence type="ECO:0000256" key="1">
    <source>
        <dbReference type="SAM" id="MobiDB-lite"/>
    </source>
</evidence>
<gene>
    <name evidence="2" type="ORF">ZHAS_00020053</name>
</gene>
<proteinExistence type="predicted"/>
<protein>
    <submittedName>
        <fullName evidence="2 3">Uncharacterized protein</fullName>
    </submittedName>
</protein>
<evidence type="ECO:0000313" key="3">
    <source>
        <dbReference type="EnsemblMetazoa" id="ASIC020053-PA"/>
    </source>
</evidence>
<dbReference type="EnsemblMetazoa" id="ASIC020053-RA">
    <property type="protein sequence ID" value="ASIC020053-PA"/>
    <property type="gene ID" value="ASIC020053"/>
</dbReference>
<accession>A0A084WNU9</accession>